<dbReference type="AlphaFoldDB" id="A0A5J6QU29"/>
<name>A0A5J6QU29_9GAMM</name>
<sequence length="129" mass="14254">MAATVVAVARSRASPWAAEAAVTSRNEPRLVCGFSCPAPVAGVYPDHMLVDESRGSEHRLRSREAEVMHGRHVDRAIARMRQLMASANGADELSEVVGISRRQLDRLFQASQGVTVKAYWTEMRLNHAR</sequence>
<keyword evidence="3" id="KW-1185">Reference proteome</keyword>
<evidence type="ECO:0000313" key="2">
    <source>
        <dbReference type="EMBL" id="QEY64336.1"/>
    </source>
</evidence>
<dbReference type="GO" id="GO:0043565">
    <property type="term" value="F:sequence-specific DNA binding"/>
    <property type="evidence" value="ECO:0007669"/>
    <property type="project" value="InterPro"/>
</dbReference>
<dbReference type="KEGG" id="plal:FXN65_20585"/>
<gene>
    <name evidence="2" type="ORF">FXN65_20585</name>
</gene>
<evidence type="ECO:0000259" key="1">
    <source>
        <dbReference type="PROSITE" id="PS01124"/>
    </source>
</evidence>
<organism evidence="2 3">
    <name type="scientific">Metapseudomonas lalkuanensis</name>
    <dbReference type="NCBI Taxonomy" id="2604832"/>
    <lineage>
        <taxon>Bacteria</taxon>
        <taxon>Pseudomonadati</taxon>
        <taxon>Pseudomonadota</taxon>
        <taxon>Gammaproteobacteria</taxon>
        <taxon>Pseudomonadales</taxon>
        <taxon>Pseudomonadaceae</taxon>
        <taxon>Metapseudomonas</taxon>
    </lineage>
</organism>
<evidence type="ECO:0000313" key="3">
    <source>
        <dbReference type="Proteomes" id="UP000327179"/>
    </source>
</evidence>
<reference evidence="2 3" key="1">
    <citation type="submission" date="2019-08" db="EMBL/GenBank/DDBJ databases">
        <title>Whole-genome Sequencing of e-waste polymer degrading bacterium Pseudomonas sp. strain PE08.</title>
        <authorList>
            <person name="Kirdat K."/>
            <person name="Debbarma P."/>
            <person name="Narawade N."/>
            <person name="Suyal D."/>
            <person name="Thorat V."/>
            <person name="Shouche Y."/>
            <person name="Goel R."/>
            <person name="Yadav A."/>
        </authorList>
    </citation>
    <scope>NUCLEOTIDE SEQUENCE [LARGE SCALE GENOMIC DNA]</scope>
    <source>
        <strain evidence="2 3">PE08</strain>
    </source>
</reference>
<dbReference type="GO" id="GO:0003700">
    <property type="term" value="F:DNA-binding transcription factor activity"/>
    <property type="evidence" value="ECO:0007669"/>
    <property type="project" value="InterPro"/>
</dbReference>
<dbReference type="InterPro" id="IPR018060">
    <property type="entry name" value="HTH_AraC"/>
</dbReference>
<dbReference type="Proteomes" id="UP000327179">
    <property type="component" value="Chromosome"/>
</dbReference>
<feature type="domain" description="HTH araC/xylS-type" evidence="1">
    <location>
        <begin position="74"/>
        <end position="129"/>
    </location>
</feature>
<dbReference type="Gene3D" id="1.10.10.60">
    <property type="entry name" value="Homeodomain-like"/>
    <property type="match status" value="1"/>
</dbReference>
<proteinExistence type="predicted"/>
<dbReference type="PROSITE" id="PS01124">
    <property type="entry name" value="HTH_ARAC_FAMILY_2"/>
    <property type="match status" value="1"/>
</dbReference>
<dbReference type="EMBL" id="CP043311">
    <property type="protein sequence ID" value="QEY64336.1"/>
    <property type="molecule type" value="Genomic_DNA"/>
</dbReference>
<accession>A0A5J6QU29</accession>
<protein>
    <submittedName>
        <fullName evidence="2">Helix-turn-helix domain-containing protein</fullName>
    </submittedName>
</protein>